<feature type="compositionally biased region" description="Polar residues" evidence="1">
    <location>
        <begin position="169"/>
        <end position="180"/>
    </location>
</feature>
<name>A0A8T1WAP8_9STRA</name>
<comment type="caution">
    <text evidence="2">The sequence shown here is derived from an EMBL/GenBank/DDBJ whole genome shotgun (WGS) entry which is preliminary data.</text>
</comment>
<sequence>MDAGQDTGKTKNFNEVWATFKAAGWPSKPPPRCIGTLWKYVLPGHEANGAEGVDYFLGEQAVVNYAIRLARKRIVERIRATKEAMAAYAASIAPSSDTSYLPAVKLAKAPVSKKSESSACKSPASKAPACKSPASKSKTSVRPRAAPSRVSPTAAPTARLSPTHEPPSASKTTQAMAATTSHRDGQRHATSSGMTRKLIRRTQLARRGNLAVRASVIDICGNADDDVNTDRGGNEDYVVIDSGDEPDETDLSEMDVSDFESSLSDSVDEDDEELYANEERHFTDQFLDSMGGERRFLLEK</sequence>
<evidence type="ECO:0000256" key="1">
    <source>
        <dbReference type="SAM" id="MobiDB-lite"/>
    </source>
</evidence>
<evidence type="ECO:0000313" key="3">
    <source>
        <dbReference type="Proteomes" id="UP000694044"/>
    </source>
</evidence>
<organism evidence="2 3">
    <name type="scientific">Phytophthora pseudosyringae</name>
    <dbReference type="NCBI Taxonomy" id="221518"/>
    <lineage>
        <taxon>Eukaryota</taxon>
        <taxon>Sar</taxon>
        <taxon>Stramenopiles</taxon>
        <taxon>Oomycota</taxon>
        <taxon>Peronosporomycetes</taxon>
        <taxon>Peronosporales</taxon>
        <taxon>Peronosporaceae</taxon>
        <taxon>Phytophthora</taxon>
    </lineage>
</organism>
<dbReference type="OrthoDB" id="94558at2759"/>
<protein>
    <submittedName>
        <fullName evidence="2">Uncharacterized protein</fullName>
    </submittedName>
</protein>
<feature type="region of interest" description="Disordered" evidence="1">
    <location>
        <begin position="112"/>
        <end position="198"/>
    </location>
</feature>
<dbReference type="EMBL" id="JAGDFM010000049">
    <property type="protein sequence ID" value="KAG7389123.1"/>
    <property type="molecule type" value="Genomic_DNA"/>
</dbReference>
<feature type="compositionally biased region" description="Low complexity" evidence="1">
    <location>
        <begin position="117"/>
        <end position="138"/>
    </location>
</feature>
<dbReference type="Proteomes" id="UP000694044">
    <property type="component" value="Unassembled WGS sequence"/>
</dbReference>
<keyword evidence="3" id="KW-1185">Reference proteome</keyword>
<proteinExistence type="predicted"/>
<gene>
    <name evidence="2" type="ORF">PHYPSEUDO_011101</name>
</gene>
<dbReference type="PANTHER" id="PTHR37069">
    <property type="entry name" value="DDE_TNP_1_7 DOMAIN-CONTAINING PROTEIN"/>
    <property type="match status" value="1"/>
</dbReference>
<dbReference type="AlphaFoldDB" id="A0A8T1WAP8"/>
<dbReference type="PANTHER" id="PTHR37069:SF2">
    <property type="entry name" value="PIGGYBAC TRANSPOSABLE ELEMENT-DERIVED PROTEIN DOMAIN-CONTAINING PROTEIN"/>
    <property type="match status" value="1"/>
</dbReference>
<evidence type="ECO:0000313" key="2">
    <source>
        <dbReference type="EMBL" id="KAG7389123.1"/>
    </source>
</evidence>
<accession>A0A8T1WAP8</accession>
<reference evidence="2" key="1">
    <citation type="submission" date="2021-02" db="EMBL/GenBank/DDBJ databases">
        <authorList>
            <person name="Palmer J.M."/>
        </authorList>
    </citation>
    <scope>NUCLEOTIDE SEQUENCE</scope>
    <source>
        <strain evidence="2">SCRP734</strain>
    </source>
</reference>